<keyword evidence="4" id="KW-1003">Cell membrane</keyword>
<feature type="transmembrane region" description="Helical" evidence="4">
    <location>
        <begin position="12"/>
        <end position="41"/>
    </location>
</feature>
<keyword evidence="7" id="KW-1185">Reference proteome</keyword>
<feature type="transmembrane region" description="Helical" evidence="4">
    <location>
        <begin position="250"/>
        <end position="269"/>
    </location>
</feature>
<dbReference type="InterPro" id="IPR036259">
    <property type="entry name" value="MFS_trans_sf"/>
</dbReference>
<evidence type="ECO:0000256" key="1">
    <source>
        <dbReference type="ARBA" id="ARBA00022692"/>
    </source>
</evidence>
<protein>
    <recommendedName>
        <fullName evidence="4">Uncharacterized MFS-type transporter GCM10022210_08530</fullName>
    </recommendedName>
</protein>
<evidence type="ECO:0000259" key="5">
    <source>
        <dbReference type="PROSITE" id="PS50850"/>
    </source>
</evidence>
<feature type="domain" description="Major facilitator superfamily (MFS) profile" evidence="5">
    <location>
        <begin position="182"/>
        <end position="400"/>
    </location>
</feature>
<evidence type="ECO:0000256" key="4">
    <source>
        <dbReference type="HAMAP-Rule" id="MF_01118"/>
    </source>
</evidence>
<sequence length="400" mass="41794">MQAKTTTALPNVNLTIIGFVAFTFVAYVAIGLSLAVLPVFIHQQLGFSTIVAGIVISLQYITTFLCRMFAGNIVDKQGPKPAVTVGMASFTISGVLFIVACLFKDTPLLSLGILILTRLVTGVGEGFVGSSPINWALFATSDKHTAKAISFNGIASYGGIAVGAPLGVIISNSIGISAIGILITALALFGFIYARSKAAFKGTSKDARQGFLQVLKKVSPYGICMGLGGLGFGTISTFITLYYIYLKWDGAVLCLSAFSMMFILGRVVFSKAIDKYGGLRTSIICLSVETIGLLILWHAPVPHLAVVGAGITGLGFSLVFPALGVEAVKLVPVSNKGTALSGYSLFIDMSLGLTGPLVGGVASQFGLNYIFPFALAMVLVALGMAVVFWRRSVAETAAAL</sequence>
<gene>
    <name evidence="6" type="ORF">GCM10022210_08530</name>
</gene>
<feature type="transmembrane region" description="Helical" evidence="4">
    <location>
        <begin position="281"/>
        <end position="299"/>
    </location>
</feature>
<dbReference type="InterPro" id="IPR023008">
    <property type="entry name" value="MFS_YhhS-like"/>
</dbReference>
<keyword evidence="1 4" id="KW-0812">Transmembrane</keyword>
<keyword evidence="3 4" id="KW-0472">Membrane</keyword>
<dbReference type="Proteomes" id="UP001500742">
    <property type="component" value="Unassembled WGS sequence"/>
</dbReference>
<evidence type="ECO:0000313" key="7">
    <source>
        <dbReference type="Proteomes" id="UP001500742"/>
    </source>
</evidence>
<dbReference type="PANTHER" id="PTHR23531">
    <property type="entry name" value="QUINOLENE RESISTANCE PROTEIN NORA"/>
    <property type="match status" value="1"/>
</dbReference>
<dbReference type="InterPro" id="IPR011701">
    <property type="entry name" value="MFS"/>
</dbReference>
<dbReference type="PROSITE" id="PS50850">
    <property type="entry name" value="MFS"/>
    <property type="match status" value="1"/>
</dbReference>
<keyword evidence="4" id="KW-0813">Transport</keyword>
<feature type="transmembrane region" description="Helical" evidence="4">
    <location>
        <begin position="369"/>
        <end position="389"/>
    </location>
</feature>
<feature type="transmembrane region" description="Helical" evidence="4">
    <location>
        <begin position="305"/>
        <end position="328"/>
    </location>
</feature>
<proteinExistence type="inferred from homology"/>
<dbReference type="InterPro" id="IPR052714">
    <property type="entry name" value="MFS_Exporter"/>
</dbReference>
<evidence type="ECO:0000256" key="2">
    <source>
        <dbReference type="ARBA" id="ARBA00022989"/>
    </source>
</evidence>
<evidence type="ECO:0000256" key="3">
    <source>
        <dbReference type="ARBA" id="ARBA00023136"/>
    </source>
</evidence>
<feature type="transmembrane region" description="Helical" evidence="4">
    <location>
        <begin position="218"/>
        <end position="244"/>
    </location>
</feature>
<reference evidence="7" key="1">
    <citation type="journal article" date="2019" name="Int. J. Syst. Evol. Microbiol.">
        <title>The Global Catalogue of Microorganisms (GCM) 10K type strain sequencing project: providing services to taxonomists for standard genome sequencing and annotation.</title>
        <authorList>
            <consortium name="The Broad Institute Genomics Platform"/>
            <consortium name="The Broad Institute Genome Sequencing Center for Infectious Disease"/>
            <person name="Wu L."/>
            <person name="Ma J."/>
        </authorList>
    </citation>
    <scope>NUCLEOTIDE SEQUENCE [LARGE SCALE GENOMIC DNA]</scope>
    <source>
        <strain evidence="7">JCM 16601</strain>
    </source>
</reference>
<comment type="subcellular location">
    <subcellularLocation>
        <location evidence="4">Cell membrane</location>
        <topology evidence="4">Multi-pass membrane protein</topology>
    </subcellularLocation>
</comment>
<feature type="transmembrane region" description="Helical" evidence="4">
    <location>
        <begin position="176"/>
        <end position="194"/>
    </location>
</feature>
<comment type="caution">
    <text evidence="6">The sequence shown here is derived from an EMBL/GenBank/DDBJ whole genome shotgun (WGS) entry which is preliminary data.</text>
</comment>
<dbReference type="RefSeq" id="WP_259091433.1">
    <property type="nucleotide sequence ID" value="NZ_BAAAZC010000007.1"/>
</dbReference>
<feature type="transmembrane region" description="Helical" evidence="4">
    <location>
        <begin position="149"/>
        <end position="170"/>
    </location>
</feature>
<dbReference type="Gene3D" id="1.20.1250.20">
    <property type="entry name" value="MFS general substrate transporter like domains"/>
    <property type="match status" value="1"/>
</dbReference>
<name>A0ABP7PC59_9SPHI</name>
<dbReference type="NCBIfam" id="NF003477">
    <property type="entry name" value="PRK05122.1"/>
    <property type="match status" value="1"/>
</dbReference>
<comment type="similarity">
    <text evidence="4">Belongs to the major facilitator superfamily. YhhS family.</text>
</comment>
<keyword evidence="2 4" id="KW-1133">Transmembrane helix</keyword>
<feature type="transmembrane region" description="Helical" evidence="4">
    <location>
        <begin position="340"/>
        <end position="363"/>
    </location>
</feature>
<feature type="transmembrane region" description="Helical" evidence="4">
    <location>
        <begin position="82"/>
        <end position="103"/>
    </location>
</feature>
<dbReference type="PANTHER" id="PTHR23531:SF1">
    <property type="entry name" value="QUINOLENE RESISTANCE PROTEIN NORA"/>
    <property type="match status" value="1"/>
</dbReference>
<dbReference type="InterPro" id="IPR020846">
    <property type="entry name" value="MFS_dom"/>
</dbReference>
<comment type="caution">
    <text evidence="4">Lacks conserved residue(s) required for the propagation of feature annotation.</text>
</comment>
<evidence type="ECO:0000313" key="6">
    <source>
        <dbReference type="EMBL" id="GAA3962855.1"/>
    </source>
</evidence>
<dbReference type="HAMAP" id="MF_01118">
    <property type="entry name" value="MFS_YhhS"/>
    <property type="match status" value="1"/>
</dbReference>
<dbReference type="EMBL" id="BAAAZC010000007">
    <property type="protein sequence ID" value="GAA3962855.1"/>
    <property type="molecule type" value="Genomic_DNA"/>
</dbReference>
<organism evidence="6 7">
    <name type="scientific">Mucilaginibacter dorajii</name>
    <dbReference type="NCBI Taxonomy" id="692994"/>
    <lineage>
        <taxon>Bacteria</taxon>
        <taxon>Pseudomonadati</taxon>
        <taxon>Bacteroidota</taxon>
        <taxon>Sphingobacteriia</taxon>
        <taxon>Sphingobacteriales</taxon>
        <taxon>Sphingobacteriaceae</taxon>
        <taxon>Mucilaginibacter</taxon>
    </lineage>
</organism>
<dbReference type="Pfam" id="PF07690">
    <property type="entry name" value="MFS_1"/>
    <property type="match status" value="1"/>
</dbReference>
<feature type="transmembrane region" description="Helical" evidence="4">
    <location>
        <begin position="47"/>
        <end position="70"/>
    </location>
</feature>
<accession>A0ABP7PC59</accession>
<dbReference type="CDD" id="cd17489">
    <property type="entry name" value="MFS_YfcJ_like"/>
    <property type="match status" value="1"/>
</dbReference>
<dbReference type="SUPFAM" id="SSF103473">
    <property type="entry name" value="MFS general substrate transporter"/>
    <property type="match status" value="1"/>
</dbReference>